<sequence>MGLKDSVDNWVHGGIPKPESYERKKLYNFGEELGSGSYGYVKKATRIRDDKKVAIKIIPKSKVKGHFDMVYSEMKVLQGLSHPNVIGFYDWFESREKFYLVFEIATGGELFERLFERGKFTEKDALVVMRSVLRGLEYLHQNKIVHRDMKPENLLFKTPESTADLVICDFGIAKAMQDDGIGLQTVCGTPGYVAPEVLLKKTYSYPVDIWGVGVITYTVLCGYQPFQAEDTIEMLDDITHARYEFHERYWKNVSPDARSFIRKCLSLNPDTRPTATEALNDIWMTGRQAKDIDILNTVRENFNARRTFKSAISAVKAMNRIRAHSMSRVVNDENKRAATSVAAPTSQAISSLNIGTDVGRVKSV</sequence>
<dbReference type="GO" id="GO:0005524">
    <property type="term" value="F:ATP binding"/>
    <property type="evidence" value="ECO:0007669"/>
    <property type="project" value="UniProtKB-UniRule"/>
</dbReference>
<keyword evidence="7" id="KW-1185">Reference proteome</keyword>
<gene>
    <name evidence="6" type="ORF">INT46_002322</name>
</gene>
<dbReference type="Pfam" id="PF00069">
    <property type="entry name" value="Pkinase"/>
    <property type="match status" value="1"/>
</dbReference>
<evidence type="ECO:0000256" key="2">
    <source>
        <dbReference type="ARBA" id="ARBA00022840"/>
    </source>
</evidence>
<feature type="domain" description="Protein kinase" evidence="5">
    <location>
        <begin position="27"/>
        <end position="284"/>
    </location>
</feature>
<name>A0A8H7QQ10_9FUNG</name>
<feature type="binding site" evidence="3">
    <location>
        <position position="56"/>
    </location>
    <ligand>
        <name>ATP</name>
        <dbReference type="ChEBI" id="CHEBI:30616"/>
    </ligand>
</feature>
<dbReference type="AlphaFoldDB" id="A0A8H7QQ10"/>
<organism evidence="6 7">
    <name type="scientific">Mucor plumbeus</name>
    <dbReference type="NCBI Taxonomy" id="97098"/>
    <lineage>
        <taxon>Eukaryota</taxon>
        <taxon>Fungi</taxon>
        <taxon>Fungi incertae sedis</taxon>
        <taxon>Mucoromycota</taxon>
        <taxon>Mucoromycotina</taxon>
        <taxon>Mucoromycetes</taxon>
        <taxon>Mucorales</taxon>
        <taxon>Mucorineae</taxon>
        <taxon>Mucoraceae</taxon>
        <taxon>Mucor</taxon>
    </lineage>
</organism>
<dbReference type="Gene3D" id="3.30.200.20">
    <property type="entry name" value="Phosphorylase Kinase, domain 1"/>
    <property type="match status" value="1"/>
</dbReference>
<dbReference type="InterPro" id="IPR017441">
    <property type="entry name" value="Protein_kinase_ATP_BS"/>
</dbReference>
<evidence type="ECO:0000259" key="5">
    <source>
        <dbReference type="PROSITE" id="PS50011"/>
    </source>
</evidence>
<dbReference type="PROSITE" id="PS00108">
    <property type="entry name" value="PROTEIN_KINASE_ST"/>
    <property type="match status" value="1"/>
</dbReference>
<dbReference type="SUPFAM" id="SSF56112">
    <property type="entry name" value="Protein kinase-like (PK-like)"/>
    <property type="match status" value="1"/>
</dbReference>
<evidence type="ECO:0000256" key="3">
    <source>
        <dbReference type="PROSITE-ProRule" id="PRU10141"/>
    </source>
</evidence>
<evidence type="ECO:0000256" key="4">
    <source>
        <dbReference type="RuleBase" id="RU000304"/>
    </source>
</evidence>
<keyword evidence="4" id="KW-0808">Transferase</keyword>
<dbReference type="SMART" id="SM00220">
    <property type="entry name" value="S_TKc"/>
    <property type="match status" value="1"/>
</dbReference>
<reference evidence="6" key="1">
    <citation type="submission" date="2020-12" db="EMBL/GenBank/DDBJ databases">
        <title>Metabolic potential, ecology and presence of endohyphal bacteria is reflected in genomic diversity of Mucoromycotina.</title>
        <authorList>
            <person name="Muszewska A."/>
            <person name="Okrasinska A."/>
            <person name="Steczkiewicz K."/>
            <person name="Drgas O."/>
            <person name="Orlowska M."/>
            <person name="Perlinska-Lenart U."/>
            <person name="Aleksandrzak-Piekarczyk T."/>
            <person name="Szatraj K."/>
            <person name="Zielenkiewicz U."/>
            <person name="Pilsyk S."/>
            <person name="Malc E."/>
            <person name="Mieczkowski P."/>
            <person name="Kruszewska J.S."/>
            <person name="Biernat P."/>
            <person name="Pawlowska J."/>
        </authorList>
    </citation>
    <scope>NUCLEOTIDE SEQUENCE</scope>
    <source>
        <strain evidence="6">CBS 226.32</strain>
    </source>
</reference>
<comment type="similarity">
    <text evidence="4">Belongs to the protein kinase superfamily.</text>
</comment>
<dbReference type="EMBL" id="JAEPRC010000517">
    <property type="protein sequence ID" value="KAG2195598.1"/>
    <property type="molecule type" value="Genomic_DNA"/>
</dbReference>
<dbReference type="GO" id="GO:0004674">
    <property type="term" value="F:protein serine/threonine kinase activity"/>
    <property type="evidence" value="ECO:0007669"/>
    <property type="project" value="UniProtKB-KW"/>
</dbReference>
<proteinExistence type="inferred from homology"/>
<dbReference type="Gene3D" id="1.10.510.10">
    <property type="entry name" value="Transferase(Phosphotransferase) domain 1"/>
    <property type="match status" value="1"/>
</dbReference>
<dbReference type="FunFam" id="1.10.510.10:FF:000571">
    <property type="entry name" value="Maternal embryonic leucine zipper kinase"/>
    <property type="match status" value="1"/>
</dbReference>
<dbReference type="FunFam" id="3.30.200.20:FF:000042">
    <property type="entry name" value="Aurora kinase A"/>
    <property type="match status" value="1"/>
</dbReference>
<keyword evidence="4" id="KW-0723">Serine/threonine-protein kinase</keyword>
<keyword evidence="1 3" id="KW-0547">Nucleotide-binding</keyword>
<dbReference type="Proteomes" id="UP000650833">
    <property type="component" value="Unassembled WGS sequence"/>
</dbReference>
<comment type="caution">
    <text evidence="6">The sequence shown here is derived from an EMBL/GenBank/DDBJ whole genome shotgun (WGS) entry which is preliminary data.</text>
</comment>
<dbReference type="InterPro" id="IPR000719">
    <property type="entry name" value="Prot_kinase_dom"/>
</dbReference>
<keyword evidence="2 3" id="KW-0067">ATP-binding</keyword>
<evidence type="ECO:0000313" key="7">
    <source>
        <dbReference type="Proteomes" id="UP000650833"/>
    </source>
</evidence>
<dbReference type="InterPro" id="IPR011009">
    <property type="entry name" value="Kinase-like_dom_sf"/>
</dbReference>
<protein>
    <recommendedName>
        <fullName evidence="5">Protein kinase domain-containing protein</fullName>
    </recommendedName>
</protein>
<keyword evidence="4" id="KW-0418">Kinase</keyword>
<dbReference type="OrthoDB" id="40902at2759"/>
<dbReference type="PROSITE" id="PS50011">
    <property type="entry name" value="PROTEIN_KINASE_DOM"/>
    <property type="match status" value="1"/>
</dbReference>
<accession>A0A8H7QQ10</accession>
<dbReference type="InterPro" id="IPR008271">
    <property type="entry name" value="Ser/Thr_kinase_AS"/>
</dbReference>
<dbReference type="CDD" id="cd05117">
    <property type="entry name" value="STKc_CAMK"/>
    <property type="match status" value="1"/>
</dbReference>
<dbReference type="PANTHER" id="PTHR24347">
    <property type="entry name" value="SERINE/THREONINE-PROTEIN KINASE"/>
    <property type="match status" value="1"/>
</dbReference>
<evidence type="ECO:0000256" key="1">
    <source>
        <dbReference type="ARBA" id="ARBA00022741"/>
    </source>
</evidence>
<evidence type="ECO:0000313" key="6">
    <source>
        <dbReference type="EMBL" id="KAG2195598.1"/>
    </source>
</evidence>
<dbReference type="PROSITE" id="PS00107">
    <property type="entry name" value="PROTEIN_KINASE_ATP"/>
    <property type="match status" value="1"/>
</dbReference>